<organism evidence="1 2">
    <name type="scientific">Chitinophaga arvensicola</name>
    <dbReference type="NCBI Taxonomy" id="29529"/>
    <lineage>
        <taxon>Bacteria</taxon>
        <taxon>Pseudomonadati</taxon>
        <taxon>Bacteroidota</taxon>
        <taxon>Chitinophagia</taxon>
        <taxon>Chitinophagales</taxon>
        <taxon>Chitinophagaceae</taxon>
        <taxon>Chitinophaga</taxon>
    </lineage>
</organism>
<dbReference type="EMBL" id="FOJG01000001">
    <property type="protein sequence ID" value="SEW45545.1"/>
    <property type="molecule type" value="Genomic_DNA"/>
</dbReference>
<dbReference type="InterPro" id="IPR023214">
    <property type="entry name" value="HAD_sf"/>
</dbReference>
<dbReference type="RefSeq" id="WP_177192215.1">
    <property type="nucleotide sequence ID" value="NZ_FOJG01000001.1"/>
</dbReference>
<gene>
    <name evidence="1" type="ORF">SAMN04488122_3480</name>
</gene>
<sequence length="201" mass="23208">MINTIVFDFGGVLIDWNPRHFYKNVFSNDQEMEHFLTEVCSEAWNLQQDKGRPFAEGIALLKEKHPEHAENIALFYSSWEQMLNGEIAGTVDILRRLKSKYKIYGLTNWSSETFPVALEKFEFLKLFDGIVVSGIEKIIKPEKKLFQVLLDRYDLHSADCLFIDDNILNIKAAIDLGFHAIHFTSPEKLKTDLQALKVVID</sequence>
<dbReference type="Gene3D" id="3.40.50.1000">
    <property type="entry name" value="HAD superfamily/HAD-like"/>
    <property type="match status" value="1"/>
</dbReference>
<dbReference type="STRING" id="29529.SAMN04488122_3480"/>
<evidence type="ECO:0000313" key="1">
    <source>
        <dbReference type="EMBL" id="SEW45545.1"/>
    </source>
</evidence>
<dbReference type="Proteomes" id="UP000199310">
    <property type="component" value="Unassembled WGS sequence"/>
</dbReference>
<dbReference type="SFLD" id="SFLDG01129">
    <property type="entry name" value="C1.5:_HAD__Beta-PGM__Phosphata"/>
    <property type="match status" value="1"/>
</dbReference>
<name>A0A1I0RVT9_9BACT</name>
<accession>A0A1I0RVT9</accession>
<keyword evidence="2" id="KW-1185">Reference proteome</keyword>
<dbReference type="SUPFAM" id="SSF56784">
    <property type="entry name" value="HAD-like"/>
    <property type="match status" value="1"/>
</dbReference>
<dbReference type="Pfam" id="PF00702">
    <property type="entry name" value="Hydrolase"/>
    <property type="match status" value="1"/>
</dbReference>
<dbReference type="Gene3D" id="1.10.150.240">
    <property type="entry name" value="Putative phosphatase, domain 2"/>
    <property type="match status" value="1"/>
</dbReference>
<dbReference type="CDD" id="cd02603">
    <property type="entry name" value="HAD_sEH-N_like"/>
    <property type="match status" value="1"/>
</dbReference>
<dbReference type="NCBIfam" id="TIGR01509">
    <property type="entry name" value="HAD-SF-IA-v3"/>
    <property type="match status" value="1"/>
</dbReference>
<dbReference type="PANTHER" id="PTHR43611:SF3">
    <property type="entry name" value="FLAVIN MONONUCLEOTIDE HYDROLASE 1, CHLOROPLATIC"/>
    <property type="match status" value="1"/>
</dbReference>
<reference evidence="2" key="1">
    <citation type="submission" date="2016-10" db="EMBL/GenBank/DDBJ databases">
        <authorList>
            <person name="Varghese N."/>
            <person name="Submissions S."/>
        </authorList>
    </citation>
    <scope>NUCLEOTIDE SEQUENCE [LARGE SCALE GENOMIC DNA]</scope>
    <source>
        <strain evidence="2">DSM 3695</strain>
    </source>
</reference>
<proteinExistence type="predicted"/>
<dbReference type="InterPro" id="IPR036412">
    <property type="entry name" value="HAD-like_sf"/>
</dbReference>
<dbReference type="AlphaFoldDB" id="A0A1I0RVT9"/>
<dbReference type="PRINTS" id="PR00413">
    <property type="entry name" value="HADHALOGNASE"/>
</dbReference>
<dbReference type="SFLD" id="SFLDS00003">
    <property type="entry name" value="Haloacid_Dehalogenase"/>
    <property type="match status" value="1"/>
</dbReference>
<dbReference type="PANTHER" id="PTHR43611">
    <property type="entry name" value="ALPHA-D-GLUCOSE 1-PHOSPHATE PHOSPHATASE"/>
    <property type="match status" value="1"/>
</dbReference>
<dbReference type="InterPro" id="IPR006439">
    <property type="entry name" value="HAD-SF_hydro_IA"/>
</dbReference>
<dbReference type="InterPro" id="IPR023198">
    <property type="entry name" value="PGP-like_dom2"/>
</dbReference>
<protein>
    <submittedName>
        <fullName evidence="1">2-haloacid dehalogenase</fullName>
    </submittedName>
</protein>
<evidence type="ECO:0000313" key="2">
    <source>
        <dbReference type="Proteomes" id="UP000199310"/>
    </source>
</evidence>